<name>A0A8J6NUN4_9BACT</name>
<protein>
    <recommendedName>
        <fullName evidence="3">ParB/Sulfiredoxin domain-containing protein</fullName>
    </recommendedName>
</protein>
<dbReference type="Proteomes" id="UP000605201">
    <property type="component" value="Unassembled WGS sequence"/>
</dbReference>
<dbReference type="AlphaFoldDB" id="A0A8J6NUN4"/>
<proteinExistence type="predicted"/>
<comment type="caution">
    <text evidence="1">The sequence shown here is derived from an EMBL/GenBank/DDBJ whole genome shotgun (WGS) entry which is preliminary data.</text>
</comment>
<evidence type="ECO:0000313" key="1">
    <source>
        <dbReference type="EMBL" id="MBC8434326.1"/>
    </source>
</evidence>
<sequence>MKRSNFDLERLQSAEKLEANDNFTPCPVNKGDELFPNGIFVFNITKMLEHIKNNSDEIDLVEVTVADFSKSFSSTDEPYVDSVDVYRPVLLAEISPGHYNLIDGNHRMEKARRMGISRIFAYRLNVKQHIEFLTERKAYLSYVEYWNGKLK</sequence>
<organism evidence="1 2">
    <name type="scientific">Candidatus Desulfatibia vada</name>
    <dbReference type="NCBI Taxonomy" id="2841696"/>
    <lineage>
        <taxon>Bacteria</taxon>
        <taxon>Pseudomonadati</taxon>
        <taxon>Thermodesulfobacteriota</taxon>
        <taxon>Desulfobacteria</taxon>
        <taxon>Desulfobacterales</taxon>
        <taxon>Desulfobacterales incertae sedis</taxon>
        <taxon>Candidatus Desulfatibia</taxon>
    </lineage>
</organism>
<dbReference type="CDD" id="cd16387">
    <property type="entry name" value="ParB_N_Srx"/>
    <property type="match status" value="1"/>
</dbReference>
<evidence type="ECO:0008006" key="3">
    <source>
        <dbReference type="Google" id="ProtNLM"/>
    </source>
</evidence>
<gene>
    <name evidence="1" type="ORF">H8D96_20650</name>
</gene>
<reference evidence="1 2" key="1">
    <citation type="submission" date="2020-08" db="EMBL/GenBank/DDBJ databases">
        <title>Bridging the membrane lipid divide: bacteria of the FCB group superphylum have the potential to synthesize archaeal ether lipids.</title>
        <authorList>
            <person name="Villanueva L."/>
            <person name="Von Meijenfeldt F.A.B."/>
            <person name="Westbye A.B."/>
            <person name="Yadav S."/>
            <person name="Hopmans E.C."/>
            <person name="Dutilh B.E."/>
            <person name="Sinninghe Damste J.S."/>
        </authorList>
    </citation>
    <scope>NUCLEOTIDE SEQUENCE [LARGE SCALE GENOMIC DNA]</scope>
    <source>
        <strain evidence="1">NIOZ-UU17</strain>
    </source>
</reference>
<accession>A0A8J6NUN4</accession>
<dbReference type="EMBL" id="JACNIG010000417">
    <property type="protein sequence ID" value="MBC8434326.1"/>
    <property type="molecule type" value="Genomic_DNA"/>
</dbReference>
<evidence type="ECO:0000313" key="2">
    <source>
        <dbReference type="Proteomes" id="UP000605201"/>
    </source>
</evidence>